<evidence type="ECO:0000313" key="1">
    <source>
        <dbReference type="EMBL" id="KAE8309704.1"/>
    </source>
</evidence>
<keyword evidence="2" id="KW-1185">Reference proteome</keyword>
<dbReference type="Proteomes" id="UP000325433">
    <property type="component" value="Unassembled WGS sequence"/>
</dbReference>
<accession>A0A5N6VMC4</accession>
<protein>
    <submittedName>
        <fullName evidence="1">Uncharacterized protein</fullName>
    </submittedName>
</protein>
<gene>
    <name evidence="1" type="ORF">BDV41DRAFT_547038</name>
</gene>
<organism evidence="1 2">
    <name type="scientific">Aspergillus transmontanensis</name>
    <dbReference type="NCBI Taxonomy" id="1034304"/>
    <lineage>
        <taxon>Eukaryota</taxon>
        <taxon>Fungi</taxon>
        <taxon>Dikarya</taxon>
        <taxon>Ascomycota</taxon>
        <taxon>Pezizomycotina</taxon>
        <taxon>Eurotiomycetes</taxon>
        <taxon>Eurotiomycetidae</taxon>
        <taxon>Eurotiales</taxon>
        <taxon>Aspergillaceae</taxon>
        <taxon>Aspergillus</taxon>
        <taxon>Aspergillus subgen. Circumdati</taxon>
    </lineage>
</organism>
<dbReference type="EMBL" id="ML738363">
    <property type="protein sequence ID" value="KAE8309704.1"/>
    <property type="molecule type" value="Genomic_DNA"/>
</dbReference>
<name>A0A5N6VMC4_9EURO</name>
<evidence type="ECO:0000313" key="2">
    <source>
        <dbReference type="Proteomes" id="UP000325433"/>
    </source>
</evidence>
<sequence>MKVPSHMHSIPHMLITWSYLVLNCQPPAPHGDLPIYVIYGVHGIPISRGGSPLSCQRIRLLFSFLLLIKQLG</sequence>
<proteinExistence type="predicted"/>
<reference evidence="2" key="1">
    <citation type="submission" date="2019-04" db="EMBL/GenBank/DDBJ databases">
        <title>Friends and foes A comparative genomics studyof 23 Aspergillus species from section Flavi.</title>
        <authorList>
            <consortium name="DOE Joint Genome Institute"/>
            <person name="Kjaerbolling I."/>
            <person name="Vesth T."/>
            <person name="Frisvad J.C."/>
            <person name="Nybo J.L."/>
            <person name="Theobald S."/>
            <person name="Kildgaard S."/>
            <person name="Isbrandt T."/>
            <person name="Kuo A."/>
            <person name="Sato A."/>
            <person name="Lyhne E.K."/>
            <person name="Kogle M.E."/>
            <person name="Wiebenga A."/>
            <person name="Kun R.S."/>
            <person name="Lubbers R.J."/>
            <person name="Makela M.R."/>
            <person name="Barry K."/>
            <person name="Chovatia M."/>
            <person name="Clum A."/>
            <person name="Daum C."/>
            <person name="Haridas S."/>
            <person name="He G."/>
            <person name="LaButti K."/>
            <person name="Lipzen A."/>
            <person name="Mondo S."/>
            <person name="Riley R."/>
            <person name="Salamov A."/>
            <person name="Simmons B.A."/>
            <person name="Magnuson J.K."/>
            <person name="Henrissat B."/>
            <person name="Mortensen U.H."/>
            <person name="Larsen T.O."/>
            <person name="Devries R.P."/>
            <person name="Grigoriev I.V."/>
            <person name="Machida M."/>
            <person name="Baker S.E."/>
            <person name="Andersen M.R."/>
        </authorList>
    </citation>
    <scope>NUCLEOTIDE SEQUENCE [LARGE SCALE GENOMIC DNA]</scope>
    <source>
        <strain evidence="2">CBS 130015</strain>
    </source>
</reference>
<dbReference type="AlphaFoldDB" id="A0A5N6VMC4"/>